<evidence type="ECO:0000256" key="8">
    <source>
        <dbReference type="ARBA" id="ARBA00022989"/>
    </source>
</evidence>
<evidence type="ECO:0000256" key="6">
    <source>
        <dbReference type="ARBA" id="ARBA00022729"/>
    </source>
</evidence>
<evidence type="ECO:0000259" key="14">
    <source>
        <dbReference type="Pfam" id="PF08263"/>
    </source>
</evidence>
<keyword evidence="16" id="KW-1185">Reference proteome</keyword>
<evidence type="ECO:0000256" key="2">
    <source>
        <dbReference type="ARBA" id="ARBA00009592"/>
    </source>
</evidence>
<evidence type="ECO:0000313" key="16">
    <source>
        <dbReference type="Proteomes" id="UP001634007"/>
    </source>
</evidence>
<dbReference type="PROSITE" id="PS51450">
    <property type="entry name" value="LRR"/>
    <property type="match status" value="2"/>
</dbReference>
<dbReference type="InterPro" id="IPR001611">
    <property type="entry name" value="Leu-rich_rpt"/>
</dbReference>
<gene>
    <name evidence="15" type="ORF">ACJRO7_000448</name>
</gene>
<evidence type="ECO:0000256" key="10">
    <source>
        <dbReference type="ARBA" id="ARBA00023170"/>
    </source>
</evidence>
<dbReference type="EMBL" id="JBJKBG010000001">
    <property type="protein sequence ID" value="KAL3753052.1"/>
    <property type="molecule type" value="Genomic_DNA"/>
</dbReference>
<dbReference type="InterPro" id="IPR013210">
    <property type="entry name" value="LRR_N_plant-typ"/>
</dbReference>
<evidence type="ECO:0000256" key="12">
    <source>
        <dbReference type="SAM" id="Phobius"/>
    </source>
</evidence>
<dbReference type="AlphaFoldDB" id="A0ABD3LSY5"/>
<keyword evidence="9 12" id="KW-0472">Membrane</keyword>
<organism evidence="15 16">
    <name type="scientific">Eucalyptus globulus</name>
    <name type="common">Tasmanian blue gum</name>
    <dbReference type="NCBI Taxonomy" id="34317"/>
    <lineage>
        <taxon>Eukaryota</taxon>
        <taxon>Viridiplantae</taxon>
        <taxon>Streptophyta</taxon>
        <taxon>Embryophyta</taxon>
        <taxon>Tracheophyta</taxon>
        <taxon>Spermatophyta</taxon>
        <taxon>Magnoliopsida</taxon>
        <taxon>eudicotyledons</taxon>
        <taxon>Gunneridae</taxon>
        <taxon>Pentapetalae</taxon>
        <taxon>rosids</taxon>
        <taxon>malvids</taxon>
        <taxon>Myrtales</taxon>
        <taxon>Myrtaceae</taxon>
        <taxon>Myrtoideae</taxon>
        <taxon>Eucalypteae</taxon>
        <taxon>Eucalyptus</taxon>
    </lineage>
</organism>
<dbReference type="InterPro" id="IPR032675">
    <property type="entry name" value="LRR_dom_sf"/>
</dbReference>
<evidence type="ECO:0000256" key="5">
    <source>
        <dbReference type="ARBA" id="ARBA00022692"/>
    </source>
</evidence>
<comment type="subcellular location">
    <subcellularLocation>
        <location evidence="1">Cell membrane</location>
        <topology evidence="1">Single-pass type I membrane protein</topology>
    </subcellularLocation>
</comment>
<feature type="domain" description="Leucine-rich repeat-containing N-terminal plant-type" evidence="14">
    <location>
        <begin position="31"/>
        <end position="87"/>
    </location>
</feature>
<feature type="transmembrane region" description="Helical" evidence="12">
    <location>
        <begin position="925"/>
        <end position="947"/>
    </location>
</feature>
<keyword evidence="3" id="KW-1003">Cell membrane</keyword>
<evidence type="ECO:0000256" key="7">
    <source>
        <dbReference type="ARBA" id="ARBA00022737"/>
    </source>
</evidence>
<keyword evidence="8 12" id="KW-1133">Transmembrane helix</keyword>
<dbReference type="FunFam" id="3.80.10.10:FF:000213">
    <property type="entry name" value="Tyrosine-sulfated glycopeptide receptor 1"/>
    <property type="match status" value="1"/>
</dbReference>
<keyword evidence="6 13" id="KW-0732">Signal</keyword>
<sequence length="968" mass="107354">MEKESFHFKFLILLLTCVASHSLVSTQPHCHEDERSALLEFKATLFTIEPPCCSSATSDVQPKIESWNASTGETQGNCCSWAGVECDEVSGRVIGLNLSCSCLSGKIYSNTSIFRLLHLRSLNLALNDFNCEIPPAIGNLSSLTDLNFSGSNFMGPIPHSLGNLTRLVHLDLSNNRSIGTTLEDLTIITSSSLFIRTGCNSGSSINKCSSCSGGPYNHPFGPPVCGRQNAGPQNAGPLVNPYRFLNATHANPYRRLNATRVNPYRGEIPSSFGRLNHPKHLDRRFNFITGEVPFFLRNLVQLKSLSLAGNMLIGKIPASLGNLVQLTSLDLSLNKLKGEIPCSIRNLVRLTHLDLGYNQLVGEIPLSFQNLMELRFLTLRSNQLSGKIPSLLGRLIQLIDIDLSFNQFHGEIPNTIFQLQGLHTLNLNSNNLSGTVKLDMFSEAENLQVLGLSSNKLSLIVEANITHQYYALGLGSCNLNGFPEFLQDQDYLFFLDLSYNSISGQVPEWFLNVSTRNLRHLNLSGNFLTSFAQDPVIFKWEQLVVADLRFNELQGSVPIPAPEMWYYFISNNRLSGEISPLICNLSSIQMIDLSYNHLTGFLPQCLSNLSGTLEVMSLQSNNFIGKIPNLNGNCALVMIDLSCNKLDGPLPRSLRNCDNLEFLNFGNNQIRDVFPSWLGSLLNLKVLILRYNRFHGLIGEPAERVEFPTLQIIDLSQNMFSGSLPSGYFKNWTAMKVFETNSSSYIGDPIKRAWIFSSDATFHYSMRVIAKGIQMNYSKIQGYLTLIDLSSNNFSEAIPEAIGSLKQTVLLNLSNNILSGPLPPFMAKLTNLEALDLSQNQLSGEIPQELTQLTSLSVFNISYNRLTGPIPQSQQFATFENNSYKGNLGLCGTPLSRKCGDTKTPSSSPTSKEDQDSGIARELDWKIVCMGYASGLVIGVVLGNSMITRRRVQSLVKNFGIRKQRRRR</sequence>
<evidence type="ECO:0000256" key="1">
    <source>
        <dbReference type="ARBA" id="ARBA00004251"/>
    </source>
</evidence>
<proteinExistence type="inferred from homology"/>
<dbReference type="PRINTS" id="PR00019">
    <property type="entry name" value="LEURICHRPT"/>
</dbReference>
<feature type="signal peptide" evidence="13">
    <location>
        <begin position="1"/>
        <end position="26"/>
    </location>
</feature>
<evidence type="ECO:0000256" key="13">
    <source>
        <dbReference type="SAM" id="SignalP"/>
    </source>
</evidence>
<comment type="similarity">
    <text evidence="2">Belongs to the RLP family.</text>
</comment>
<dbReference type="InterPro" id="IPR046956">
    <property type="entry name" value="RLP23-like"/>
</dbReference>
<keyword evidence="5 12" id="KW-0812">Transmembrane</keyword>
<reference evidence="15 16" key="1">
    <citation type="submission" date="2024-11" db="EMBL/GenBank/DDBJ databases">
        <title>Chromosome-level genome assembly of Eucalyptus globulus Labill. provides insights into its genome evolution.</title>
        <authorList>
            <person name="Li X."/>
        </authorList>
    </citation>
    <scope>NUCLEOTIDE SEQUENCE [LARGE SCALE GENOMIC DNA]</scope>
    <source>
        <strain evidence="15">CL2024</strain>
        <tissue evidence="15">Fresh tender leaves</tissue>
    </source>
</reference>
<dbReference type="Pfam" id="PF00560">
    <property type="entry name" value="LRR_1"/>
    <property type="match status" value="12"/>
</dbReference>
<dbReference type="PANTHER" id="PTHR48061:SF46">
    <property type="entry name" value="LEUCINE-RICH REPEAT-CONTAINING N-TERMINAL PLANT-TYPE DOMAIN-CONTAINING PROTEIN"/>
    <property type="match status" value="1"/>
</dbReference>
<evidence type="ECO:0000256" key="11">
    <source>
        <dbReference type="ARBA" id="ARBA00023180"/>
    </source>
</evidence>
<dbReference type="SMART" id="SM00369">
    <property type="entry name" value="LRR_TYP"/>
    <property type="match status" value="10"/>
</dbReference>
<evidence type="ECO:0000256" key="4">
    <source>
        <dbReference type="ARBA" id="ARBA00022614"/>
    </source>
</evidence>
<name>A0ABD3LSY5_EUCGL</name>
<accession>A0ABD3LSY5</accession>
<protein>
    <recommendedName>
        <fullName evidence="14">Leucine-rich repeat-containing N-terminal plant-type domain-containing protein</fullName>
    </recommendedName>
</protein>
<dbReference type="FunFam" id="3.80.10.10:FF:000095">
    <property type="entry name" value="LRR receptor-like serine/threonine-protein kinase GSO1"/>
    <property type="match status" value="1"/>
</dbReference>
<keyword evidence="11" id="KW-0325">Glycoprotein</keyword>
<dbReference type="Gene3D" id="3.80.10.10">
    <property type="entry name" value="Ribonuclease Inhibitor"/>
    <property type="match status" value="4"/>
</dbReference>
<keyword evidence="7" id="KW-0677">Repeat</keyword>
<dbReference type="InterPro" id="IPR003591">
    <property type="entry name" value="Leu-rich_rpt_typical-subtyp"/>
</dbReference>
<keyword evidence="4" id="KW-0433">Leucine-rich repeat</keyword>
<dbReference type="GO" id="GO:0005886">
    <property type="term" value="C:plasma membrane"/>
    <property type="evidence" value="ECO:0007669"/>
    <property type="project" value="UniProtKB-SubCell"/>
</dbReference>
<evidence type="ECO:0000256" key="3">
    <source>
        <dbReference type="ARBA" id="ARBA00022475"/>
    </source>
</evidence>
<keyword evidence="10" id="KW-0675">Receptor</keyword>
<dbReference type="SUPFAM" id="SSF52058">
    <property type="entry name" value="L domain-like"/>
    <property type="match status" value="3"/>
</dbReference>
<dbReference type="PANTHER" id="PTHR48061">
    <property type="entry name" value="LEUCINE-RICH REPEAT RECEPTOR PROTEIN KINASE EMS1-LIKE-RELATED"/>
    <property type="match status" value="1"/>
</dbReference>
<feature type="chain" id="PRO_5044788659" description="Leucine-rich repeat-containing N-terminal plant-type domain-containing protein" evidence="13">
    <location>
        <begin position="27"/>
        <end position="968"/>
    </location>
</feature>
<dbReference type="Pfam" id="PF08263">
    <property type="entry name" value="LRRNT_2"/>
    <property type="match status" value="1"/>
</dbReference>
<evidence type="ECO:0000256" key="9">
    <source>
        <dbReference type="ARBA" id="ARBA00023136"/>
    </source>
</evidence>
<evidence type="ECO:0000313" key="15">
    <source>
        <dbReference type="EMBL" id="KAL3753052.1"/>
    </source>
</evidence>
<dbReference type="Proteomes" id="UP001634007">
    <property type="component" value="Unassembled WGS sequence"/>
</dbReference>
<dbReference type="SMART" id="SM00365">
    <property type="entry name" value="LRR_SD22"/>
    <property type="match status" value="5"/>
</dbReference>
<comment type="caution">
    <text evidence="15">The sequence shown here is derived from an EMBL/GenBank/DDBJ whole genome shotgun (WGS) entry which is preliminary data.</text>
</comment>